<sequence>MIRSAARQDAAPPHGVMFHHFRGEGHADGQGAITGQQLADMLDWLGPDRFLSPQDWTERALAGRLGPDDLCLTFDDALLCQSEIAAPVLKAYGLTGFWFVYSSVLEGRSERLELYRHFRSTRFGDVDEFYAAFQARLERSDHGAEARAALSDFQAERYLAQFDFYTDADRRFRFLRDRVLGPARYEALMDALMDEDDGFDLEQAAARLWMTEDHLLDLRDQGHVIGLHSYSHPTDLAALDEARQRDEYRRNHAHLTGLLGAAPTVMSHPCNAYDARTLKVLGELGIVMGFRSNLHDCGGGPLELPREDHGRIARQMGLL</sequence>
<gene>
    <name evidence="8" type="ORF">MBEBAB_1496</name>
</gene>
<dbReference type="RefSeq" id="WP_021697341.1">
    <property type="nucleotide sequence ID" value="NZ_BATC01000022.1"/>
</dbReference>
<dbReference type="InterPro" id="IPR002509">
    <property type="entry name" value="NODB_dom"/>
</dbReference>
<dbReference type="GO" id="GO:0005975">
    <property type="term" value="P:carbohydrate metabolic process"/>
    <property type="evidence" value="ECO:0007669"/>
    <property type="project" value="InterPro"/>
</dbReference>
<evidence type="ECO:0000256" key="2">
    <source>
        <dbReference type="ARBA" id="ARBA00004613"/>
    </source>
</evidence>
<name>A0A8E0KK63_9CAUL</name>
<dbReference type="OrthoDB" id="276604at2"/>
<dbReference type="GO" id="GO:0016810">
    <property type="term" value="F:hydrolase activity, acting on carbon-nitrogen (but not peptide) bonds"/>
    <property type="evidence" value="ECO:0007669"/>
    <property type="project" value="InterPro"/>
</dbReference>
<dbReference type="InterPro" id="IPR011330">
    <property type="entry name" value="Glyco_hydro/deAcase_b/a-brl"/>
</dbReference>
<evidence type="ECO:0000313" key="9">
    <source>
        <dbReference type="Proteomes" id="UP000016569"/>
    </source>
</evidence>
<reference evidence="9" key="1">
    <citation type="journal article" date="2013" name="Genome Announc.">
        <title>Draft Genome Sequence of the Dimorphic Prosthecate Bacterium Brevundimonas abyssalis TAR-001T.</title>
        <authorList>
            <person name="Tsubouchi T."/>
            <person name="Nishi S."/>
            <person name="Usui K."/>
            <person name="Shimane Y."/>
            <person name="Takaki Y."/>
            <person name="Maruyama T."/>
            <person name="Hatada Y."/>
        </authorList>
    </citation>
    <scope>NUCLEOTIDE SEQUENCE [LARGE SCALE GENOMIC DNA]</scope>
    <source>
        <strain evidence="9">TAR-001</strain>
    </source>
</reference>
<dbReference type="Gene3D" id="3.20.20.370">
    <property type="entry name" value="Glycoside hydrolase/deacetylase"/>
    <property type="match status" value="1"/>
</dbReference>
<dbReference type="Proteomes" id="UP000016569">
    <property type="component" value="Unassembled WGS sequence"/>
</dbReference>
<evidence type="ECO:0000256" key="6">
    <source>
        <dbReference type="ARBA" id="ARBA00032976"/>
    </source>
</evidence>
<evidence type="ECO:0000256" key="3">
    <source>
        <dbReference type="ARBA" id="ARBA00010973"/>
    </source>
</evidence>
<comment type="similarity">
    <text evidence="3">Belongs to the polysaccharide deacetylase family.</text>
</comment>
<organism evidence="8 9">
    <name type="scientific">Brevundimonas abyssalis TAR-001</name>
    <dbReference type="NCBI Taxonomy" id="1391729"/>
    <lineage>
        <taxon>Bacteria</taxon>
        <taxon>Pseudomonadati</taxon>
        <taxon>Pseudomonadota</taxon>
        <taxon>Alphaproteobacteria</taxon>
        <taxon>Caulobacterales</taxon>
        <taxon>Caulobacteraceae</taxon>
        <taxon>Brevundimonas</taxon>
    </lineage>
</organism>
<dbReference type="Pfam" id="PF01522">
    <property type="entry name" value="Polysacc_deac_1"/>
    <property type="match status" value="1"/>
</dbReference>
<evidence type="ECO:0000313" key="8">
    <source>
        <dbReference type="EMBL" id="GAD59246.1"/>
    </source>
</evidence>
<dbReference type="CDD" id="cd10918">
    <property type="entry name" value="CE4_NodB_like_5s_6s"/>
    <property type="match status" value="1"/>
</dbReference>
<comment type="function">
    <text evidence="1">Is involved in generating a small heat-stable compound (Nod), an acylated oligomer of N-acetylglucosamine, that stimulates mitosis in various plant protoplasts.</text>
</comment>
<dbReference type="SUPFAM" id="SSF88713">
    <property type="entry name" value="Glycoside hydrolase/deacetylase"/>
    <property type="match status" value="1"/>
</dbReference>
<comment type="subcellular location">
    <subcellularLocation>
        <location evidence="2">Secreted</location>
    </subcellularLocation>
</comment>
<dbReference type="GO" id="GO:0005576">
    <property type="term" value="C:extracellular region"/>
    <property type="evidence" value="ECO:0007669"/>
    <property type="project" value="UniProtKB-SubCell"/>
</dbReference>
<evidence type="ECO:0000256" key="5">
    <source>
        <dbReference type="ARBA" id="ARBA00022729"/>
    </source>
</evidence>
<evidence type="ECO:0000256" key="4">
    <source>
        <dbReference type="ARBA" id="ARBA00020071"/>
    </source>
</evidence>
<dbReference type="PANTHER" id="PTHR34216">
    <property type="match status" value="1"/>
</dbReference>
<proteinExistence type="inferred from homology"/>
<accession>A0A8E0KK63</accession>
<keyword evidence="5" id="KW-0732">Signal</keyword>
<evidence type="ECO:0000259" key="7">
    <source>
        <dbReference type="Pfam" id="PF01522"/>
    </source>
</evidence>
<evidence type="ECO:0000256" key="1">
    <source>
        <dbReference type="ARBA" id="ARBA00003236"/>
    </source>
</evidence>
<dbReference type="InterPro" id="IPR051398">
    <property type="entry name" value="Polysacch_Deacetylase"/>
</dbReference>
<keyword evidence="9" id="KW-1185">Reference proteome</keyword>
<dbReference type="AlphaFoldDB" id="A0A8E0KK63"/>
<feature type="domain" description="NodB homology" evidence="7">
    <location>
        <begin position="212"/>
        <end position="287"/>
    </location>
</feature>
<comment type="caution">
    <text evidence="8">The sequence shown here is derived from an EMBL/GenBank/DDBJ whole genome shotgun (WGS) entry which is preliminary data.</text>
</comment>
<protein>
    <recommendedName>
        <fullName evidence="4">Chitooligosaccharide deacetylase</fullName>
    </recommendedName>
    <alternativeName>
        <fullName evidence="6">Nodulation protein B</fullName>
    </alternativeName>
</protein>
<dbReference type="PANTHER" id="PTHR34216:SF3">
    <property type="entry name" value="POLY-BETA-1,6-N-ACETYL-D-GLUCOSAMINE N-DEACETYLASE"/>
    <property type="match status" value="1"/>
</dbReference>
<dbReference type="EMBL" id="BATC01000022">
    <property type="protein sequence ID" value="GAD59246.1"/>
    <property type="molecule type" value="Genomic_DNA"/>
</dbReference>